<sequence length="755" mass="80703">MTPTWGQVKGSDASPIPSSAQTLSDSIKSILATAPKVSSTIDQLDWSGIARGAAVSRGSSEQTQMKRVASAISDLKSAVADGGSALDSMIESLKQTANALEYDFFEVADDWTVTDGYNWPLAFAIAADDPATTAKLKSLQAQRAREAEQNSVSLKRRATELATVDKQTADAINAALTSISSTAPTAAGLSMGQGAADAEAFREGRATPTQLARLRAATQLTPAQQAALDRGDPALLPPGQFKYLQSFMHGMDGLTMDEIEQLGAKLPPDSRSTFNGSIGDGLRVISTPGVHSAGAGNQRGGFDHLPDQVQTLLRDHPVRYWDKHYPGARGSFARAEVPRLKEFDALNRVLDDATPGMSNGSFVDKGLIKQAAEIGAAREILAQSHDQGLPGAEAVASAMLTHASHDSVAVHDAVTGVNMDDLVESGHRYDADDHLKGLLNAPWRDNDQGMRDLLAAVERNAHSDIPFANSQAGQTASAISHHIAENVSDYLPKDSQALGERNPGVTQALADLLDEYAPNMVGVPGDVNDTSGFTPLSRGDDVDNLFAVLNSDEESAVSFNRSVLAATAQLEYDFGRTGQAEYTEWASRLSHSASDGVAKWTADVYADDSKGRTLFSDIMNDAVSITGTDVADIPVFSESFGPKKLESLLFGQALTAEEYYQQNTDGETQDVHADVRDQSMLSGQYHSILQGAIDAGEVDVNDPELRDYVQDGQLKSMEEIYGEGGKETEGPRFNARAQELIPQGFIDAWLRGAEW</sequence>
<feature type="region of interest" description="Disordered" evidence="1">
    <location>
        <begin position="1"/>
        <end position="20"/>
    </location>
</feature>
<dbReference type="RefSeq" id="WP_330431577.1">
    <property type="nucleotide sequence ID" value="NZ_JAZDUF010000001.1"/>
</dbReference>
<proteinExistence type="predicted"/>
<accession>A0ABU7MAW8</accession>
<dbReference type="EMBL" id="JAZDUF010000001">
    <property type="protein sequence ID" value="MEE3849973.1"/>
    <property type="molecule type" value="Genomic_DNA"/>
</dbReference>
<evidence type="ECO:0000313" key="3">
    <source>
        <dbReference type="EMBL" id="MEE3849973.1"/>
    </source>
</evidence>
<organism evidence="3 4">
    <name type="scientific">Gordonia sesuvii</name>
    <dbReference type="NCBI Taxonomy" id="3116777"/>
    <lineage>
        <taxon>Bacteria</taxon>
        <taxon>Bacillati</taxon>
        <taxon>Actinomycetota</taxon>
        <taxon>Actinomycetes</taxon>
        <taxon>Mycobacteriales</taxon>
        <taxon>Gordoniaceae</taxon>
        <taxon>Gordonia</taxon>
    </lineage>
</organism>
<dbReference type="Proteomes" id="UP001347146">
    <property type="component" value="Unassembled WGS sequence"/>
</dbReference>
<dbReference type="Pfam" id="PF23275">
    <property type="entry name" value="TPR_23"/>
    <property type="match status" value="1"/>
</dbReference>
<name>A0ABU7MAW8_9ACTN</name>
<protein>
    <recommendedName>
        <fullName evidence="2">TPR repeat domain-containing protein</fullName>
    </recommendedName>
</protein>
<evidence type="ECO:0000256" key="1">
    <source>
        <dbReference type="SAM" id="MobiDB-lite"/>
    </source>
</evidence>
<evidence type="ECO:0000259" key="2">
    <source>
        <dbReference type="Pfam" id="PF23275"/>
    </source>
</evidence>
<feature type="domain" description="TPR repeat" evidence="2">
    <location>
        <begin position="216"/>
        <end position="454"/>
    </location>
</feature>
<dbReference type="InterPro" id="IPR057037">
    <property type="entry name" value="TPR_rep_actino"/>
</dbReference>
<gene>
    <name evidence="3" type="ORF">VZC37_06490</name>
</gene>
<evidence type="ECO:0000313" key="4">
    <source>
        <dbReference type="Proteomes" id="UP001347146"/>
    </source>
</evidence>
<keyword evidence="4" id="KW-1185">Reference proteome</keyword>
<comment type="caution">
    <text evidence="3">The sequence shown here is derived from an EMBL/GenBank/DDBJ whole genome shotgun (WGS) entry which is preliminary data.</text>
</comment>
<reference evidence="3 4" key="1">
    <citation type="submission" date="2024-01" db="EMBL/GenBank/DDBJ databases">
        <title>Draft genome sequence of Gordonia sp. LSe1-13.</title>
        <authorList>
            <person name="Suphannarot A."/>
            <person name="Mingma R."/>
        </authorList>
    </citation>
    <scope>NUCLEOTIDE SEQUENCE [LARGE SCALE GENOMIC DNA]</scope>
    <source>
        <strain evidence="3 4">LSe1-13</strain>
    </source>
</reference>